<dbReference type="Proteomes" id="UP001465976">
    <property type="component" value="Unassembled WGS sequence"/>
</dbReference>
<sequence length="627" mass="71129">MYKMLNPPKPFSAQQAQSNPSLLTQYSKSHDVPYKFYEGRVGNVFADQLVTTPNMNILYEPPINLRKVRLRRDNHFGSDDPLFYPQPFDRQAAFRVCIRVEYPDPTLPQLDTAFKISGVDDFVKSPSFRGIGCLHRALLDRFITLTENIFAKFPIDAPKKEPFIAQTSIRLRRMLARLDSPASRSETFFRFAYAQRQVLYLLARYEWVYLYRPKYEGMSRTDPPAVNPTIVGAFAAHDSEADNLFHAGIPVWYSRRLSDAPGVRIDHVEGFLSEAIEPMLGQRAELRSSTSVIRSLQFSSPSAIVPFGFYQLQAPASLSRSIPPYSGRPNKSKSNVGNNTFVEQGPLFPPSASAWSEALQALSHHNISTPPPPGCNCGYWLPPPRIFVNCGNPEKQISLLRNWLKIRDVTIFQLSTGGARMSSKEWRAWVELGGRDTSRITNSKSGQQQQEVHQCMDTFLATHNLGIEYSKLAEVPALWKGKLIPEKELPLTRVVHEILYELGELAFRQELVVLDEKLDTSQMEQQQRDTLLEDCWVGERFRVSGYGGLGGETVEARLPYLQALRTVMLTWRGNRPLELLDGFPTEKAVHNFRVRCELVEKALASFYTSSFLLVFGREAMVPHSLST</sequence>
<reference evidence="1 2" key="1">
    <citation type="submission" date="2024-02" db="EMBL/GenBank/DDBJ databases">
        <title>A draft genome for the cacao thread blight pathogen Marasmius crinis-equi.</title>
        <authorList>
            <person name="Cohen S.P."/>
            <person name="Baruah I.K."/>
            <person name="Amoako-Attah I."/>
            <person name="Bukari Y."/>
            <person name="Meinhardt L.W."/>
            <person name="Bailey B.A."/>
        </authorList>
    </citation>
    <scope>NUCLEOTIDE SEQUENCE [LARGE SCALE GENOMIC DNA]</scope>
    <source>
        <strain evidence="1 2">GH-76</strain>
    </source>
</reference>
<keyword evidence="2" id="KW-1185">Reference proteome</keyword>
<gene>
    <name evidence="1" type="ORF">V5O48_015215</name>
</gene>
<comment type="caution">
    <text evidence="1">The sequence shown here is derived from an EMBL/GenBank/DDBJ whole genome shotgun (WGS) entry which is preliminary data.</text>
</comment>
<name>A0ABR3EV52_9AGAR</name>
<evidence type="ECO:0000313" key="1">
    <source>
        <dbReference type="EMBL" id="KAL0566788.1"/>
    </source>
</evidence>
<protein>
    <submittedName>
        <fullName evidence="1">Uncharacterized protein</fullName>
    </submittedName>
</protein>
<dbReference type="EMBL" id="JBAHYK010001774">
    <property type="protein sequence ID" value="KAL0566788.1"/>
    <property type="molecule type" value="Genomic_DNA"/>
</dbReference>
<accession>A0ABR3EV52</accession>
<proteinExistence type="predicted"/>
<organism evidence="1 2">
    <name type="scientific">Marasmius crinis-equi</name>
    <dbReference type="NCBI Taxonomy" id="585013"/>
    <lineage>
        <taxon>Eukaryota</taxon>
        <taxon>Fungi</taxon>
        <taxon>Dikarya</taxon>
        <taxon>Basidiomycota</taxon>
        <taxon>Agaricomycotina</taxon>
        <taxon>Agaricomycetes</taxon>
        <taxon>Agaricomycetidae</taxon>
        <taxon>Agaricales</taxon>
        <taxon>Marasmiineae</taxon>
        <taxon>Marasmiaceae</taxon>
        <taxon>Marasmius</taxon>
    </lineage>
</organism>
<evidence type="ECO:0000313" key="2">
    <source>
        <dbReference type="Proteomes" id="UP001465976"/>
    </source>
</evidence>